<dbReference type="InterPro" id="IPR025269">
    <property type="entry name" value="SAM-like_dom"/>
</dbReference>
<keyword evidence="3 5" id="KW-0238">DNA-binding</keyword>
<dbReference type="STRING" id="692418.SAMN04488029_0913"/>
<dbReference type="PROSITE" id="PS51898">
    <property type="entry name" value="TYR_RECOMBINASE"/>
    <property type="match status" value="1"/>
</dbReference>
<dbReference type="Pfam" id="PF13102">
    <property type="entry name" value="Phage_int_SAM_5"/>
    <property type="match status" value="1"/>
</dbReference>
<evidence type="ECO:0000256" key="3">
    <source>
        <dbReference type="ARBA" id="ARBA00023125"/>
    </source>
</evidence>
<accession>A0A1W2G8F0</accession>
<dbReference type="PANTHER" id="PTHR30349">
    <property type="entry name" value="PHAGE INTEGRASE-RELATED"/>
    <property type="match status" value="1"/>
</dbReference>
<keyword evidence="2" id="KW-0229">DNA integration</keyword>
<feature type="domain" description="Tyr recombinase" evidence="6">
    <location>
        <begin position="208"/>
        <end position="384"/>
    </location>
</feature>
<dbReference type="InterPro" id="IPR013762">
    <property type="entry name" value="Integrase-like_cat_sf"/>
</dbReference>
<reference evidence="8 9" key="1">
    <citation type="submission" date="2017-04" db="EMBL/GenBank/DDBJ databases">
        <authorList>
            <person name="Afonso C.L."/>
            <person name="Miller P.J."/>
            <person name="Scott M.A."/>
            <person name="Spackman E."/>
            <person name="Goraichik I."/>
            <person name="Dimitrov K.M."/>
            <person name="Suarez D.L."/>
            <person name="Swayne D.E."/>
        </authorList>
    </citation>
    <scope>NUCLEOTIDE SEQUENCE [LARGE SCALE GENOMIC DNA]</scope>
    <source>
        <strain evidence="8 9">DSM 26133</strain>
    </source>
</reference>
<evidence type="ECO:0000256" key="1">
    <source>
        <dbReference type="ARBA" id="ARBA00008857"/>
    </source>
</evidence>
<name>A0A1W2G8F0_REIFA</name>
<dbReference type="InterPro" id="IPR002104">
    <property type="entry name" value="Integrase_catalytic"/>
</dbReference>
<dbReference type="PANTHER" id="PTHR30349:SF64">
    <property type="entry name" value="PROPHAGE INTEGRASE INTD-RELATED"/>
    <property type="match status" value="1"/>
</dbReference>
<dbReference type="Proteomes" id="UP000192472">
    <property type="component" value="Unassembled WGS sequence"/>
</dbReference>
<dbReference type="Pfam" id="PF00589">
    <property type="entry name" value="Phage_integrase"/>
    <property type="match status" value="1"/>
</dbReference>
<dbReference type="Gene3D" id="1.10.150.130">
    <property type="match status" value="1"/>
</dbReference>
<dbReference type="Gene3D" id="1.10.443.10">
    <property type="entry name" value="Intergrase catalytic core"/>
    <property type="match status" value="1"/>
</dbReference>
<dbReference type="Pfam" id="PF17293">
    <property type="entry name" value="Arm-DNA-bind_5"/>
    <property type="match status" value="1"/>
</dbReference>
<dbReference type="SUPFAM" id="SSF56349">
    <property type="entry name" value="DNA breaking-rejoining enzymes"/>
    <property type="match status" value="1"/>
</dbReference>
<dbReference type="RefSeq" id="WP_176214672.1">
    <property type="nucleotide sequence ID" value="NZ_FWYF01000001.1"/>
</dbReference>
<dbReference type="InterPro" id="IPR035386">
    <property type="entry name" value="Arm-DNA-bind_5"/>
</dbReference>
<dbReference type="GO" id="GO:0003677">
    <property type="term" value="F:DNA binding"/>
    <property type="evidence" value="ECO:0007669"/>
    <property type="project" value="UniProtKB-UniRule"/>
</dbReference>
<dbReference type="PROSITE" id="PS51900">
    <property type="entry name" value="CB"/>
    <property type="match status" value="1"/>
</dbReference>
<keyword evidence="9" id="KW-1185">Reference proteome</keyword>
<evidence type="ECO:0000259" key="7">
    <source>
        <dbReference type="PROSITE" id="PS51900"/>
    </source>
</evidence>
<comment type="similarity">
    <text evidence="1">Belongs to the 'phage' integrase family.</text>
</comment>
<sequence>MGFSVTPLINRNNRKTKSGLHQIQVRVTINRKSKYYSLDQRINPKFWSGKPDKWVKESHPNSFEINRLIQDQVAAINSHIYRLKAFGHSIHLSSIDDFMRMTGNKQLFNDYIENYLRTEKFNNLNTIKKYKTFQKHLNSFNKEILFCDLCEDLFLRFVEFLKGKGHTGATVKKYFDAFKKITRKAVKQGHLDRDPFYLVDLGIKLSKPRRSYLETDEILQLKNCRLPLDRQDLEDTRNHWLFCFYAAFYYSDLKKLEWPDLVASDQGYFIRADRYKNNQSYLAPIYKFPHAIALVSEQKGKHSKFIFPSLISEPKYNGKLKEIAAAAGINKKLSNKMARHSAVQFWEAQGLETQFTAKIVGHTKESTTKSYYELSLREMGERVDKIDISSLGL</sequence>
<evidence type="ECO:0000256" key="4">
    <source>
        <dbReference type="ARBA" id="ARBA00023172"/>
    </source>
</evidence>
<dbReference type="EMBL" id="FWYF01000001">
    <property type="protein sequence ID" value="SMD32566.1"/>
    <property type="molecule type" value="Genomic_DNA"/>
</dbReference>
<dbReference type="InterPro" id="IPR010998">
    <property type="entry name" value="Integrase_recombinase_N"/>
</dbReference>
<dbReference type="InterPro" id="IPR011010">
    <property type="entry name" value="DNA_brk_join_enz"/>
</dbReference>
<dbReference type="GO" id="GO:0015074">
    <property type="term" value="P:DNA integration"/>
    <property type="evidence" value="ECO:0007669"/>
    <property type="project" value="UniProtKB-KW"/>
</dbReference>
<evidence type="ECO:0000259" key="6">
    <source>
        <dbReference type="PROSITE" id="PS51898"/>
    </source>
</evidence>
<gene>
    <name evidence="8" type="ORF">SAMN04488029_0913</name>
</gene>
<dbReference type="InterPro" id="IPR044068">
    <property type="entry name" value="CB"/>
</dbReference>
<proteinExistence type="inferred from homology"/>
<evidence type="ECO:0000256" key="2">
    <source>
        <dbReference type="ARBA" id="ARBA00022908"/>
    </source>
</evidence>
<protein>
    <submittedName>
        <fullName evidence="8">Site-specific recombinase XerD</fullName>
    </submittedName>
</protein>
<evidence type="ECO:0000313" key="9">
    <source>
        <dbReference type="Proteomes" id="UP000192472"/>
    </source>
</evidence>
<dbReference type="InterPro" id="IPR050090">
    <property type="entry name" value="Tyrosine_recombinase_XerCD"/>
</dbReference>
<evidence type="ECO:0000256" key="5">
    <source>
        <dbReference type="PROSITE-ProRule" id="PRU01248"/>
    </source>
</evidence>
<organism evidence="8 9">
    <name type="scientific">Reichenbachiella faecimaris</name>
    <dbReference type="NCBI Taxonomy" id="692418"/>
    <lineage>
        <taxon>Bacteria</taxon>
        <taxon>Pseudomonadati</taxon>
        <taxon>Bacteroidota</taxon>
        <taxon>Cytophagia</taxon>
        <taxon>Cytophagales</taxon>
        <taxon>Reichenbachiellaceae</taxon>
        <taxon>Reichenbachiella</taxon>
    </lineage>
</organism>
<evidence type="ECO:0000313" key="8">
    <source>
        <dbReference type="EMBL" id="SMD32566.1"/>
    </source>
</evidence>
<dbReference type="AlphaFoldDB" id="A0A1W2G8F0"/>
<feature type="domain" description="Core-binding (CB)" evidence="7">
    <location>
        <begin position="106"/>
        <end position="186"/>
    </location>
</feature>
<dbReference type="GO" id="GO:0006310">
    <property type="term" value="P:DNA recombination"/>
    <property type="evidence" value="ECO:0007669"/>
    <property type="project" value="UniProtKB-KW"/>
</dbReference>
<keyword evidence="4" id="KW-0233">DNA recombination</keyword>